<evidence type="ECO:0008006" key="10">
    <source>
        <dbReference type="Google" id="ProtNLM"/>
    </source>
</evidence>
<comment type="subcellular location">
    <subcellularLocation>
        <location evidence="2">Mitochondrion</location>
    </subcellularLocation>
</comment>
<dbReference type="SUPFAM" id="SSF52833">
    <property type="entry name" value="Thioredoxin-like"/>
    <property type="match status" value="1"/>
</dbReference>
<dbReference type="OrthoDB" id="59229at2759"/>
<dbReference type="Pfam" id="PF07955">
    <property type="entry name" value="DUF1687"/>
    <property type="match status" value="1"/>
</dbReference>
<dbReference type="PANTHER" id="PTHR28071:SF1">
    <property type="entry name" value="REDOX PROTEIN FMP46, MITOCHONDRIAL-RELATED"/>
    <property type="match status" value="1"/>
</dbReference>
<dbReference type="OMA" id="IVDWNNG"/>
<dbReference type="HOGENOM" id="CLU_126094_0_0_1"/>
<evidence type="ECO:0000256" key="6">
    <source>
        <dbReference type="ARBA" id="ARBA00023128"/>
    </source>
</evidence>
<evidence type="ECO:0000313" key="9">
    <source>
        <dbReference type="Proteomes" id="UP000016931"/>
    </source>
</evidence>
<name>N1QI86_SPHMS</name>
<keyword evidence="5" id="KW-0560">Oxidoreductase</keyword>
<dbReference type="InterPro" id="IPR036249">
    <property type="entry name" value="Thioredoxin-like_sf"/>
</dbReference>
<keyword evidence="4" id="KW-0809">Transit peptide</keyword>
<comment type="similarity">
    <text evidence="3">Belongs to the FMP46 family.</text>
</comment>
<evidence type="ECO:0000256" key="3">
    <source>
        <dbReference type="ARBA" id="ARBA00009734"/>
    </source>
</evidence>
<evidence type="ECO:0000256" key="1">
    <source>
        <dbReference type="ARBA" id="ARBA00002963"/>
    </source>
</evidence>
<dbReference type="InterPro" id="IPR012882">
    <property type="entry name" value="Fmp46"/>
</dbReference>
<dbReference type="RefSeq" id="XP_016765031.1">
    <property type="nucleotide sequence ID" value="XM_016903415.1"/>
</dbReference>
<comment type="function">
    <text evidence="1">Putative mitochondrial redox protein which could be involved in the reduction of small toxic molecules.</text>
</comment>
<dbReference type="PANTHER" id="PTHR28071">
    <property type="entry name" value="REDOX PROTEIN FMP46, MITOCHONDRIAL-RELATED"/>
    <property type="match status" value="1"/>
</dbReference>
<dbReference type="EMBL" id="KB456260">
    <property type="protein sequence ID" value="EMF16910.1"/>
    <property type="molecule type" value="Genomic_DNA"/>
</dbReference>
<sequence>MGLFKNLFKEAGVKDVVTLFHNPKLPTSTRVHTLLKQLNAASVAHATEDQASDHSKQSKQERTDFELEVQEGPPTADQLSSILDYIGPSHAGSVIKDATGTSDALRKFKKSEDSFLRPVIVDWNSGKAVAGENESEILKLIKQTPESK</sequence>
<dbReference type="eggNOG" id="ENOG502S4MH">
    <property type="taxonomic scope" value="Eukaryota"/>
</dbReference>
<protein>
    <recommendedName>
        <fullName evidence="10">DUF1687-domain-containing protein</fullName>
    </recommendedName>
</protein>
<dbReference type="AlphaFoldDB" id="N1QI86"/>
<keyword evidence="6" id="KW-0496">Mitochondrion</keyword>
<dbReference type="Gene3D" id="3.40.30.10">
    <property type="entry name" value="Glutaredoxin"/>
    <property type="match status" value="1"/>
</dbReference>
<proteinExistence type="inferred from homology"/>
<evidence type="ECO:0000256" key="4">
    <source>
        <dbReference type="ARBA" id="ARBA00022946"/>
    </source>
</evidence>
<gene>
    <name evidence="8" type="ORF">SEPMUDRAFT_146039</name>
</gene>
<dbReference type="GeneID" id="27900552"/>
<dbReference type="Proteomes" id="UP000016931">
    <property type="component" value="Unassembled WGS sequence"/>
</dbReference>
<dbReference type="GO" id="GO:0016491">
    <property type="term" value="F:oxidoreductase activity"/>
    <property type="evidence" value="ECO:0007669"/>
    <property type="project" value="UniProtKB-KW"/>
</dbReference>
<keyword evidence="9" id="KW-1185">Reference proteome</keyword>
<accession>N1QI86</accession>
<feature type="compositionally biased region" description="Basic and acidic residues" evidence="7">
    <location>
        <begin position="46"/>
        <end position="65"/>
    </location>
</feature>
<evidence type="ECO:0000313" key="8">
    <source>
        <dbReference type="EMBL" id="EMF16910.1"/>
    </source>
</evidence>
<dbReference type="GO" id="GO:0005739">
    <property type="term" value="C:mitochondrion"/>
    <property type="evidence" value="ECO:0007669"/>
    <property type="project" value="UniProtKB-SubCell"/>
</dbReference>
<organism evidence="8 9">
    <name type="scientific">Sphaerulina musiva (strain SO2202)</name>
    <name type="common">Poplar stem canker fungus</name>
    <name type="synonym">Septoria musiva</name>
    <dbReference type="NCBI Taxonomy" id="692275"/>
    <lineage>
        <taxon>Eukaryota</taxon>
        <taxon>Fungi</taxon>
        <taxon>Dikarya</taxon>
        <taxon>Ascomycota</taxon>
        <taxon>Pezizomycotina</taxon>
        <taxon>Dothideomycetes</taxon>
        <taxon>Dothideomycetidae</taxon>
        <taxon>Mycosphaerellales</taxon>
        <taxon>Mycosphaerellaceae</taxon>
        <taxon>Sphaerulina</taxon>
    </lineage>
</organism>
<reference evidence="8 9" key="1">
    <citation type="journal article" date="2012" name="PLoS Pathog.">
        <title>Diverse lifestyles and strategies of plant pathogenesis encoded in the genomes of eighteen Dothideomycetes fungi.</title>
        <authorList>
            <person name="Ohm R.A."/>
            <person name="Feau N."/>
            <person name="Henrissat B."/>
            <person name="Schoch C.L."/>
            <person name="Horwitz B.A."/>
            <person name="Barry K.W."/>
            <person name="Condon B.J."/>
            <person name="Copeland A.C."/>
            <person name="Dhillon B."/>
            <person name="Glaser F."/>
            <person name="Hesse C.N."/>
            <person name="Kosti I."/>
            <person name="LaButti K."/>
            <person name="Lindquist E.A."/>
            <person name="Lucas S."/>
            <person name="Salamov A.A."/>
            <person name="Bradshaw R.E."/>
            <person name="Ciuffetti L."/>
            <person name="Hamelin R.C."/>
            <person name="Kema G.H.J."/>
            <person name="Lawrence C."/>
            <person name="Scott J.A."/>
            <person name="Spatafora J.W."/>
            <person name="Turgeon B.G."/>
            <person name="de Wit P.J.G.M."/>
            <person name="Zhong S."/>
            <person name="Goodwin S.B."/>
            <person name="Grigoriev I.V."/>
        </authorList>
    </citation>
    <scope>NUCLEOTIDE SEQUENCE [LARGE SCALE GENOMIC DNA]</scope>
    <source>
        <strain evidence="8 9">SO2202</strain>
    </source>
</reference>
<evidence type="ECO:0000256" key="2">
    <source>
        <dbReference type="ARBA" id="ARBA00004173"/>
    </source>
</evidence>
<evidence type="ECO:0000256" key="7">
    <source>
        <dbReference type="SAM" id="MobiDB-lite"/>
    </source>
</evidence>
<feature type="region of interest" description="Disordered" evidence="7">
    <location>
        <begin position="43"/>
        <end position="73"/>
    </location>
</feature>
<evidence type="ECO:0000256" key="5">
    <source>
        <dbReference type="ARBA" id="ARBA00023002"/>
    </source>
</evidence>